<evidence type="ECO:0000256" key="1">
    <source>
        <dbReference type="ARBA" id="ARBA00004496"/>
    </source>
</evidence>
<evidence type="ECO:0000313" key="14">
    <source>
        <dbReference type="Proteomes" id="UP000616769"/>
    </source>
</evidence>
<dbReference type="AlphaFoldDB" id="A0A131ZTN9"/>
<gene>
    <name evidence="13" type="ORF">QR98_0005900</name>
</gene>
<keyword evidence="5 11" id="KW-0645">Protease</keyword>
<evidence type="ECO:0000256" key="5">
    <source>
        <dbReference type="ARBA" id="ARBA00022670"/>
    </source>
</evidence>
<dbReference type="PANTHER" id="PTHR22624">
    <property type="entry name" value="CYSTEINE PROTEASE ATG4"/>
    <property type="match status" value="1"/>
</dbReference>
<evidence type="ECO:0000256" key="3">
    <source>
        <dbReference type="ARBA" id="ARBA00022448"/>
    </source>
</evidence>
<dbReference type="EMBL" id="JXLN01001105">
    <property type="protein sequence ID" value="KPM02182.1"/>
    <property type="molecule type" value="Genomic_DNA"/>
</dbReference>
<dbReference type="InterPro" id="IPR038765">
    <property type="entry name" value="Papain-like_cys_pep_sf"/>
</dbReference>
<dbReference type="GO" id="GO:0015031">
    <property type="term" value="P:protein transport"/>
    <property type="evidence" value="ECO:0007669"/>
    <property type="project" value="UniProtKB-KW"/>
</dbReference>
<sequence>MNAHEKFKRDFHSRIWMTYRKDYPRFANTDITTDIGWGCMIRSGQMILAQALLIHFKGREWRWSNQDDHLHNTIIKWFADYPEPSISPFSIHEFVRLSHKKAGDWFGPASISFIFKRLLANAIYLQDVLDLCLLSQKADLTDWRSVIIMVPVRLGGNQFNPIYGSQLKHLLSMPCCLGIIGGKPRHSLYFVGFQNEKLIAIDPHYCQKSVNFRSKSSFSLESYHCRFPQYIPIDSIDPSCSIGFYLKNYDDYVEFIALINQFNNHSNLSKSYPIFSLSMKKFDQFTGSE</sequence>
<feature type="domain" description="Peptidase C54 catalytic" evidence="12">
    <location>
        <begin position="5"/>
        <end position="256"/>
    </location>
</feature>
<dbReference type="InterPro" id="IPR005078">
    <property type="entry name" value="Peptidase_C54"/>
</dbReference>
<reference evidence="13 14" key="1">
    <citation type="journal article" date="2015" name="Parasit. Vectors">
        <title>Draft genome of the scabies mite.</title>
        <authorList>
            <person name="Rider S.D.Jr."/>
            <person name="Morgan M.S."/>
            <person name="Arlian L.G."/>
        </authorList>
    </citation>
    <scope>NUCLEOTIDE SEQUENCE [LARGE SCALE GENOMIC DNA]</scope>
    <source>
        <strain evidence="13">Arlian Lab</strain>
    </source>
</reference>
<comment type="function">
    <text evidence="11">Cysteine protease that plays a key role in autophagy by mediating both proteolytic activation and delipidation of ATG8 family proteins.</text>
</comment>
<dbReference type="InterPro" id="IPR046792">
    <property type="entry name" value="Peptidase_C54_cat"/>
</dbReference>
<evidence type="ECO:0000256" key="9">
    <source>
        <dbReference type="ARBA" id="ARBA00023006"/>
    </source>
</evidence>
<comment type="catalytic activity">
    <reaction evidence="10">
        <text>[protein]-C-terminal L-amino acid-glycyl-phosphatidylethanolamide + H2O = [protein]-C-terminal L-amino acid-glycine + a 1,2-diacyl-sn-glycero-3-phosphoethanolamine</text>
        <dbReference type="Rhea" id="RHEA:67548"/>
        <dbReference type="Rhea" id="RHEA-COMP:17323"/>
        <dbReference type="Rhea" id="RHEA-COMP:17324"/>
        <dbReference type="ChEBI" id="CHEBI:15377"/>
        <dbReference type="ChEBI" id="CHEBI:64612"/>
        <dbReference type="ChEBI" id="CHEBI:172940"/>
        <dbReference type="ChEBI" id="CHEBI:172941"/>
    </reaction>
    <physiologicalReaction direction="left-to-right" evidence="10">
        <dbReference type="Rhea" id="RHEA:67549"/>
    </physiologicalReaction>
</comment>
<keyword evidence="6 11" id="KW-0378">Hydrolase</keyword>
<dbReference type="GO" id="GO:0034727">
    <property type="term" value="P:piecemeal microautophagy of the nucleus"/>
    <property type="evidence" value="ECO:0007669"/>
    <property type="project" value="TreeGrafter"/>
</dbReference>
<comment type="subcellular location">
    <subcellularLocation>
        <location evidence="1 11">Cytoplasm</location>
    </subcellularLocation>
</comment>
<comment type="similarity">
    <text evidence="2 11">Belongs to the peptidase C54 family.</text>
</comment>
<keyword evidence="4 11" id="KW-0963">Cytoplasm</keyword>
<dbReference type="GO" id="GO:0035973">
    <property type="term" value="P:aggrephagy"/>
    <property type="evidence" value="ECO:0007669"/>
    <property type="project" value="TreeGrafter"/>
</dbReference>
<evidence type="ECO:0000256" key="6">
    <source>
        <dbReference type="ARBA" id="ARBA00022801"/>
    </source>
</evidence>
<keyword evidence="8 11" id="KW-0653">Protein transport</keyword>
<dbReference type="GO" id="GO:0000045">
    <property type="term" value="P:autophagosome assembly"/>
    <property type="evidence" value="ECO:0007669"/>
    <property type="project" value="TreeGrafter"/>
</dbReference>
<organism evidence="13 14">
    <name type="scientific">Sarcoptes scabiei</name>
    <name type="common">Itch mite</name>
    <name type="synonym">Acarus scabiei</name>
    <dbReference type="NCBI Taxonomy" id="52283"/>
    <lineage>
        <taxon>Eukaryota</taxon>
        <taxon>Metazoa</taxon>
        <taxon>Ecdysozoa</taxon>
        <taxon>Arthropoda</taxon>
        <taxon>Chelicerata</taxon>
        <taxon>Arachnida</taxon>
        <taxon>Acari</taxon>
        <taxon>Acariformes</taxon>
        <taxon>Sarcoptiformes</taxon>
        <taxon>Astigmata</taxon>
        <taxon>Psoroptidia</taxon>
        <taxon>Sarcoptoidea</taxon>
        <taxon>Sarcoptidae</taxon>
        <taxon>Sarcoptinae</taxon>
        <taxon>Sarcoptes</taxon>
    </lineage>
</organism>
<name>A0A131ZTN9_SARSC</name>
<dbReference type="PANTHER" id="PTHR22624:SF52">
    <property type="entry name" value="CYSTEINE PROTEASE"/>
    <property type="match status" value="1"/>
</dbReference>
<dbReference type="GO" id="GO:0000423">
    <property type="term" value="P:mitophagy"/>
    <property type="evidence" value="ECO:0007669"/>
    <property type="project" value="TreeGrafter"/>
</dbReference>
<dbReference type="GO" id="GO:0019786">
    <property type="term" value="F:protein-phosphatidylethanolamide deconjugating activity"/>
    <property type="evidence" value="ECO:0007669"/>
    <property type="project" value="InterPro"/>
</dbReference>
<dbReference type="GO" id="GO:0016485">
    <property type="term" value="P:protein processing"/>
    <property type="evidence" value="ECO:0007669"/>
    <property type="project" value="TreeGrafter"/>
</dbReference>
<dbReference type="VEuPathDB" id="VectorBase:SSCA001463"/>
<evidence type="ECO:0000259" key="12">
    <source>
        <dbReference type="Pfam" id="PF03416"/>
    </source>
</evidence>
<dbReference type="GO" id="GO:0004197">
    <property type="term" value="F:cysteine-type endopeptidase activity"/>
    <property type="evidence" value="ECO:0007669"/>
    <property type="project" value="TreeGrafter"/>
</dbReference>
<evidence type="ECO:0000256" key="10">
    <source>
        <dbReference type="ARBA" id="ARBA00029362"/>
    </source>
</evidence>
<dbReference type="Proteomes" id="UP000616769">
    <property type="component" value="Unassembled WGS sequence"/>
</dbReference>
<evidence type="ECO:0000256" key="11">
    <source>
        <dbReference type="RuleBase" id="RU363115"/>
    </source>
</evidence>
<dbReference type="SUPFAM" id="SSF54001">
    <property type="entry name" value="Cysteine proteinases"/>
    <property type="match status" value="1"/>
</dbReference>
<dbReference type="Pfam" id="PF03416">
    <property type="entry name" value="Peptidase_C54"/>
    <property type="match status" value="1"/>
</dbReference>
<evidence type="ECO:0000256" key="8">
    <source>
        <dbReference type="ARBA" id="ARBA00022927"/>
    </source>
</evidence>
<evidence type="ECO:0000256" key="7">
    <source>
        <dbReference type="ARBA" id="ARBA00022807"/>
    </source>
</evidence>
<dbReference type="EC" id="3.4.22.-" evidence="11"/>
<keyword evidence="7" id="KW-0788">Thiol protease</keyword>
<comment type="caution">
    <text evidence="13">The sequence shown here is derived from an EMBL/GenBank/DDBJ whole genome shotgun (WGS) entry which is preliminary data.</text>
</comment>
<dbReference type="GO" id="GO:0005737">
    <property type="term" value="C:cytoplasm"/>
    <property type="evidence" value="ECO:0007669"/>
    <property type="project" value="UniProtKB-SubCell"/>
</dbReference>
<evidence type="ECO:0000313" key="13">
    <source>
        <dbReference type="EMBL" id="KPM02182.1"/>
    </source>
</evidence>
<evidence type="ECO:0000256" key="2">
    <source>
        <dbReference type="ARBA" id="ARBA00010958"/>
    </source>
</evidence>
<proteinExistence type="inferred from homology"/>
<keyword evidence="9 11" id="KW-0072">Autophagy</keyword>
<keyword evidence="3" id="KW-0813">Transport</keyword>
<evidence type="ECO:0000256" key="4">
    <source>
        <dbReference type="ARBA" id="ARBA00022490"/>
    </source>
</evidence>
<dbReference type="OrthoDB" id="2960936at2759"/>
<accession>A0A131ZTN9</accession>
<protein>
    <recommendedName>
        <fullName evidence="11">Cysteine protease</fullName>
        <ecNumber evidence="11">3.4.22.-</ecNumber>
    </recommendedName>
</protein>